<comment type="catalytic activity">
    <reaction evidence="1 6 7">
        <text>ATP-independent breakage of single-stranded DNA, followed by passage and rejoining.</text>
        <dbReference type="EC" id="5.6.2.1"/>
    </reaction>
</comment>
<dbReference type="OrthoDB" id="47179at2759"/>
<dbReference type="PROSITE" id="PS00176">
    <property type="entry name" value="TOPO_IB_1"/>
    <property type="match status" value="1"/>
</dbReference>
<dbReference type="SUPFAM" id="SSF56741">
    <property type="entry name" value="Eukaryotic DNA topoisomerase I, N-terminal DNA-binding fragment"/>
    <property type="match status" value="1"/>
</dbReference>
<dbReference type="FunFam" id="2.170.11.10:FF:000001">
    <property type="entry name" value="DNA topoisomerase I"/>
    <property type="match status" value="1"/>
</dbReference>
<evidence type="ECO:0000313" key="11">
    <source>
        <dbReference type="Proteomes" id="UP000267251"/>
    </source>
</evidence>
<feature type="coiled-coil region" evidence="8">
    <location>
        <begin position="560"/>
        <end position="594"/>
    </location>
</feature>
<dbReference type="GO" id="GO:0003677">
    <property type="term" value="F:DNA binding"/>
    <property type="evidence" value="ECO:0007669"/>
    <property type="project" value="UniProtKB-UniRule"/>
</dbReference>
<dbReference type="Gene3D" id="2.170.11.10">
    <property type="entry name" value="DNA Topoisomerase I, domain 2"/>
    <property type="match status" value="1"/>
</dbReference>
<dbReference type="InterPro" id="IPR014727">
    <property type="entry name" value="TopoI_cat_a/b-sub_euk"/>
</dbReference>
<dbReference type="PANTHER" id="PTHR10290">
    <property type="entry name" value="DNA TOPOISOMERASE I"/>
    <property type="match status" value="1"/>
</dbReference>
<evidence type="ECO:0000256" key="8">
    <source>
        <dbReference type="SAM" id="Coils"/>
    </source>
</evidence>
<evidence type="ECO:0000256" key="2">
    <source>
        <dbReference type="ARBA" id="ARBA00006645"/>
    </source>
</evidence>
<dbReference type="InterPro" id="IPR013034">
    <property type="entry name" value="DNA_topo_DNA_db_N_dom1"/>
</dbReference>
<sequence length="647" mass="74846">MDEEGEDDDDEHKWWLENRWDDSVKWKTLSHAGVLFPPPYIPLPKGIRMKYDGVPVSLPPEAEEVMGFFAALLGTDYEADEVFVQNFFTDFLSILARYPPTNPVIRSFALCDFRPVFDHFQMVKDQKKALTKEDKERAKEEKAKLEEKYGWAYLDGRKEKVGNFRIEPPGLFRGRGKHPKTGMLKRRVLPEQVTLNIGKGTPIPPPPKGHKWGNIKHDQTVTWLATWNENINGSTKYVFLGATSSLKGISDLKKFEKARELKGHVHRIRKNYTRDLKDRLMAVRQRSTALYLIDQLALRAGNEKGDEEADTVGCCSLRCEHIRLEPEGNRVIFDFLGKDSIRYHNEVEVTHQVWKNLRHFLRGKSPSDDVFDQLRTASLNKHLTSLMPGLTAKVFRTFNASHTMEAQLRLLTNSAAPVSDKVLAYNRANREVAILCNHQRSVTKNHGAQMDRLGDKLKSVKYQRWRVKRKLLNVDPKLSKKRPELKEPESDLEPEWCEKHEMDLVEKEKEKLRKKFDRENEKALADGKKKLSEKELKVWFKEAEVVGKTYAKERKSGKVLAGARDTQDRLEAALAKLDERISVMKNDAIDKEENKTTALGTSKLNYIDPRITSAWCKREGVPLEKMFNKTLREKFKWAMDTEGDWEF</sequence>
<evidence type="ECO:0000256" key="1">
    <source>
        <dbReference type="ARBA" id="ARBA00000213"/>
    </source>
</evidence>
<comment type="function">
    <text evidence="7">Releases the supercoiling and torsional tension of DNA introduced during the DNA replication and transcription by transiently cleaving and rejoining one strand of the DNA duplex. Introduces a single-strand break via transesterification at the specific target site 5'-[CT]CCTTp site in duplex DNA. The scissile phosphodiester is attacked by the catalytic tyrosine of the enzyme, resulting in the formation of a DNA-(3'-phosphotyrosyl)-enzyme intermediate and the expulsion of a 5'-OH DNA strand. The free DNA strand then undergoes passage around the unbroken strand thus removing DNA supercoils. Finally, in the religation step, the DNA 5'-OH attacks the covalent intermediate to expel the active-site tyrosine and restore the DNA phosphodiester backbone.</text>
</comment>
<dbReference type="InterPro" id="IPR008336">
    <property type="entry name" value="TopoI_DNA-bd_euk"/>
</dbReference>
<evidence type="ECO:0000256" key="6">
    <source>
        <dbReference type="PROSITE-ProRule" id="PRU01382"/>
    </source>
</evidence>
<dbReference type="Gene3D" id="1.10.132.10">
    <property type="match status" value="1"/>
</dbReference>
<dbReference type="InterPro" id="IPR014711">
    <property type="entry name" value="TopoI_cat_a-hlx-sub_euk"/>
</dbReference>
<dbReference type="Gene3D" id="3.90.15.10">
    <property type="entry name" value="Topoisomerase I, Chain A, domain 3"/>
    <property type="match status" value="1"/>
</dbReference>
<dbReference type="InterPro" id="IPR051062">
    <property type="entry name" value="Topoisomerase_IB"/>
</dbReference>
<dbReference type="Gene3D" id="1.10.10.41">
    <property type="entry name" value="Yeast DNA topoisomerase - domain 1"/>
    <property type="match status" value="1"/>
</dbReference>
<dbReference type="GO" id="GO:0006260">
    <property type="term" value="P:DNA replication"/>
    <property type="evidence" value="ECO:0007669"/>
    <property type="project" value="TreeGrafter"/>
</dbReference>
<dbReference type="CDD" id="cd00660">
    <property type="entry name" value="Topoisomer_IB_N"/>
    <property type="match status" value="1"/>
</dbReference>
<reference evidence="11" key="1">
    <citation type="journal article" date="2018" name="Nat. Microbiol.">
        <title>Leveraging single-cell genomics to expand the fungal tree of life.</title>
        <authorList>
            <person name="Ahrendt S.R."/>
            <person name="Quandt C.A."/>
            <person name="Ciobanu D."/>
            <person name="Clum A."/>
            <person name="Salamov A."/>
            <person name="Andreopoulos B."/>
            <person name="Cheng J.F."/>
            <person name="Woyke T."/>
            <person name="Pelin A."/>
            <person name="Henrissat B."/>
            <person name="Reynolds N.K."/>
            <person name="Benny G.L."/>
            <person name="Smith M.E."/>
            <person name="James T.Y."/>
            <person name="Grigoriev I.V."/>
        </authorList>
    </citation>
    <scope>NUCLEOTIDE SEQUENCE [LARGE SCALE GENOMIC DNA]</scope>
</reference>
<dbReference type="PROSITE" id="PS52038">
    <property type="entry name" value="TOPO_IB_2"/>
    <property type="match status" value="1"/>
</dbReference>
<evidence type="ECO:0000256" key="5">
    <source>
        <dbReference type="ARBA" id="ARBA00023235"/>
    </source>
</evidence>
<feature type="active site" description="O-(3'-phospho-DNA)-tyrosine intermediate" evidence="6">
    <location>
        <position position="606"/>
    </location>
</feature>
<dbReference type="Pfam" id="PF02919">
    <property type="entry name" value="Topoisom_I_N"/>
    <property type="match status" value="1"/>
</dbReference>
<keyword evidence="11" id="KW-1185">Reference proteome</keyword>
<dbReference type="AlphaFoldDB" id="A0A4P9Y0N4"/>
<dbReference type="InterPro" id="IPR013499">
    <property type="entry name" value="TopoI_euk"/>
</dbReference>
<dbReference type="GO" id="GO:0005694">
    <property type="term" value="C:chromosome"/>
    <property type="evidence" value="ECO:0007669"/>
    <property type="project" value="InterPro"/>
</dbReference>
<dbReference type="InterPro" id="IPR018521">
    <property type="entry name" value="TopoIB_AS"/>
</dbReference>
<dbReference type="InterPro" id="IPR025834">
    <property type="entry name" value="TopoI_C_dom"/>
</dbReference>
<gene>
    <name evidence="10" type="ORF">BJ684DRAFT_11704</name>
</gene>
<evidence type="ECO:0000256" key="3">
    <source>
        <dbReference type="ARBA" id="ARBA00023029"/>
    </source>
</evidence>
<dbReference type="GO" id="GO:0003917">
    <property type="term" value="F:DNA topoisomerase type I (single strand cut, ATP-independent) activity"/>
    <property type="evidence" value="ECO:0007669"/>
    <property type="project" value="UniProtKB-UniRule"/>
</dbReference>
<dbReference type="GO" id="GO:0005730">
    <property type="term" value="C:nucleolus"/>
    <property type="evidence" value="ECO:0007669"/>
    <property type="project" value="TreeGrafter"/>
</dbReference>
<feature type="domain" description="DNA topoisomerase I eukaryotic-type" evidence="9">
    <location>
        <begin position="171"/>
        <end position="620"/>
    </location>
</feature>
<dbReference type="PRINTS" id="PR00416">
    <property type="entry name" value="EUTPISMRASEI"/>
</dbReference>
<name>A0A4P9Y0N4_9FUNG</name>
<dbReference type="InterPro" id="IPR011010">
    <property type="entry name" value="DNA_brk_join_enz"/>
</dbReference>
<protein>
    <recommendedName>
        <fullName evidence="7">DNA topoisomerase I</fullName>
        <ecNumber evidence="7">5.6.2.1</ecNumber>
    </recommendedName>
    <alternativeName>
        <fullName evidence="7">DNA topoisomerase 1</fullName>
    </alternativeName>
</protein>
<dbReference type="InterPro" id="IPR013500">
    <property type="entry name" value="TopoI_cat_euk"/>
</dbReference>
<dbReference type="FunFam" id="3.90.15.10:FF:000003">
    <property type="entry name" value="DNA topoisomerase I"/>
    <property type="match status" value="1"/>
</dbReference>
<dbReference type="SUPFAM" id="SSF56349">
    <property type="entry name" value="DNA breaking-rejoining enzymes"/>
    <property type="match status" value="1"/>
</dbReference>
<dbReference type="CDD" id="cd00659">
    <property type="entry name" value="Topo_IB_C"/>
    <property type="match status" value="1"/>
</dbReference>
<evidence type="ECO:0000259" key="9">
    <source>
        <dbReference type="SMART" id="SM00435"/>
    </source>
</evidence>
<accession>A0A4P9Y0N4</accession>
<dbReference type="EC" id="5.6.2.1" evidence="7"/>
<evidence type="ECO:0000313" key="10">
    <source>
        <dbReference type="EMBL" id="RKP12298.1"/>
    </source>
</evidence>
<keyword evidence="8" id="KW-0175">Coiled coil</keyword>
<dbReference type="PANTHER" id="PTHR10290:SF3">
    <property type="entry name" value="DNA TOPOISOMERASE 1"/>
    <property type="match status" value="1"/>
</dbReference>
<dbReference type="GO" id="GO:0006265">
    <property type="term" value="P:DNA topological change"/>
    <property type="evidence" value="ECO:0007669"/>
    <property type="project" value="UniProtKB-UniRule"/>
</dbReference>
<dbReference type="InterPro" id="IPR013030">
    <property type="entry name" value="DNA_topo_DNA_db_N_dom2"/>
</dbReference>
<proteinExistence type="inferred from homology"/>
<keyword evidence="5 6" id="KW-0413">Isomerase</keyword>
<dbReference type="InterPro" id="IPR036202">
    <property type="entry name" value="TopoI_DNA-bd_euk_N_sf"/>
</dbReference>
<comment type="similarity">
    <text evidence="2 6 7">Belongs to the type IB topoisomerase family.</text>
</comment>
<dbReference type="Pfam" id="PF14370">
    <property type="entry name" value="Topo_C_assoc"/>
    <property type="match status" value="1"/>
</dbReference>
<organism evidence="10 11">
    <name type="scientific">Piptocephalis cylindrospora</name>
    <dbReference type="NCBI Taxonomy" id="1907219"/>
    <lineage>
        <taxon>Eukaryota</taxon>
        <taxon>Fungi</taxon>
        <taxon>Fungi incertae sedis</taxon>
        <taxon>Zoopagomycota</taxon>
        <taxon>Zoopagomycotina</taxon>
        <taxon>Zoopagomycetes</taxon>
        <taxon>Zoopagales</taxon>
        <taxon>Piptocephalidaceae</taxon>
        <taxon>Piptocephalis</taxon>
    </lineage>
</organism>
<keyword evidence="4 6" id="KW-0238">DNA-binding</keyword>
<dbReference type="EMBL" id="KZ988390">
    <property type="protein sequence ID" value="RKP12298.1"/>
    <property type="molecule type" value="Genomic_DNA"/>
</dbReference>
<dbReference type="Pfam" id="PF01028">
    <property type="entry name" value="Topoisom_I"/>
    <property type="match status" value="1"/>
</dbReference>
<dbReference type="InterPro" id="IPR001631">
    <property type="entry name" value="TopoI"/>
</dbReference>
<evidence type="ECO:0000256" key="7">
    <source>
        <dbReference type="RuleBase" id="RU365101"/>
    </source>
</evidence>
<dbReference type="Proteomes" id="UP000267251">
    <property type="component" value="Unassembled WGS sequence"/>
</dbReference>
<evidence type="ECO:0000256" key="4">
    <source>
        <dbReference type="ARBA" id="ARBA00023125"/>
    </source>
</evidence>
<dbReference type="SMART" id="SM00435">
    <property type="entry name" value="TOPEUc"/>
    <property type="match status" value="1"/>
</dbReference>
<dbReference type="GO" id="GO:0007059">
    <property type="term" value="P:chromosome segregation"/>
    <property type="evidence" value="ECO:0007669"/>
    <property type="project" value="TreeGrafter"/>
</dbReference>
<keyword evidence="3 6" id="KW-0799">Topoisomerase</keyword>